<dbReference type="Gene3D" id="3.40.120.10">
    <property type="entry name" value="Alpha-D-Glucose-1,6-Bisphosphate, subunit A, domain 3"/>
    <property type="match status" value="1"/>
</dbReference>
<organism evidence="1 2">
    <name type="scientific">Streptomyces mesophilus</name>
    <dbReference type="NCBI Taxonomy" id="1775132"/>
    <lineage>
        <taxon>Bacteria</taxon>
        <taxon>Bacillati</taxon>
        <taxon>Actinomycetota</taxon>
        <taxon>Actinomycetes</taxon>
        <taxon>Kitasatosporales</taxon>
        <taxon>Streptomycetaceae</taxon>
        <taxon>Streptomyces</taxon>
    </lineage>
</organism>
<dbReference type="Proteomes" id="UP000481109">
    <property type="component" value="Unassembled WGS sequence"/>
</dbReference>
<dbReference type="EMBL" id="JAAKZW010000011">
    <property type="protein sequence ID" value="NGO75256.1"/>
    <property type="molecule type" value="Genomic_DNA"/>
</dbReference>
<evidence type="ECO:0000313" key="2">
    <source>
        <dbReference type="Proteomes" id="UP000481109"/>
    </source>
</evidence>
<accession>A0A6G4XCH7</accession>
<dbReference type="RefSeq" id="WP_165330767.1">
    <property type="nucleotide sequence ID" value="NZ_JAAKZW010000011.1"/>
</dbReference>
<gene>
    <name evidence="1" type="ORF">G6045_06120</name>
</gene>
<sequence length="158" mass="17216">MLNPIHAEAVIYDHAAQGSYPGDIHESVAWWMAACLVVTARTHHLYVAHDGHQVSRLFHQKACQGATNAQHYACTVHDLGHTDELVFLDAVREAGAPGLRIRTAEQTCGPHVVIALFGPDGKPLDEDAGLLAIRRMIAEDRVPIPVNTSSKGRIQPHP</sequence>
<protein>
    <submittedName>
        <fullName evidence="1">Uncharacterized protein</fullName>
    </submittedName>
</protein>
<name>A0A6G4XCH7_9ACTN</name>
<keyword evidence="2" id="KW-1185">Reference proteome</keyword>
<evidence type="ECO:0000313" key="1">
    <source>
        <dbReference type="EMBL" id="NGO75256.1"/>
    </source>
</evidence>
<comment type="caution">
    <text evidence="1">The sequence shown here is derived from an EMBL/GenBank/DDBJ whole genome shotgun (WGS) entry which is preliminary data.</text>
</comment>
<proteinExistence type="predicted"/>
<dbReference type="AlphaFoldDB" id="A0A6G4XCH7"/>
<reference evidence="1 2" key="1">
    <citation type="submission" date="2020-02" db="EMBL/GenBank/DDBJ databases">
        <title>Whole-genome analyses of novel actinobacteria.</title>
        <authorList>
            <person name="Sahin N."/>
            <person name="Tokatli A."/>
        </authorList>
    </citation>
    <scope>NUCLEOTIDE SEQUENCE [LARGE SCALE GENOMIC DNA]</scope>
    <source>
        <strain evidence="1 2">YC504</strain>
    </source>
</reference>